<dbReference type="Proteomes" id="UP000789375">
    <property type="component" value="Unassembled WGS sequence"/>
</dbReference>
<protein>
    <submittedName>
        <fullName evidence="1">6543_t:CDS:1</fullName>
    </submittedName>
</protein>
<keyword evidence="2" id="KW-1185">Reference proteome</keyword>
<accession>A0A9N9D3D8</accession>
<dbReference type="EMBL" id="CAJVPP010003310">
    <property type="protein sequence ID" value="CAG8626271.1"/>
    <property type="molecule type" value="Genomic_DNA"/>
</dbReference>
<proteinExistence type="predicted"/>
<evidence type="ECO:0000313" key="1">
    <source>
        <dbReference type="EMBL" id="CAG8626271.1"/>
    </source>
</evidence>
<comment type="caution">
    <text evidence="1">The sequence shown here is derived from an EMBL/GenBank/DDBJ whole genome shotgun (WGS) entry which is preliminary data.</text>
</comment>
<sequence length="85" mass="10097">GSVSLDEAMIATFLDSRFKSLNFASESKINRTKSLLRKIYEEEKQNLGRMKLTNIWFLMKLDLMRPFKWWASQELHFPIRDANVD</sequence>
<reference evidence="1" key="1">
    <citation type="submission" date="2021-06" db="EMBL/GenBank/DDBJ databases">
        <authorList>
            <person name="Kallberg Y."/>
            <person name="Tangrot J."/>
            <person name="Rosling A."/>
        </authorList>
    </citation>
    <scope>NUCLEOTIDE SEQUENCE</scope>
    <source>
        <strain evidence="1">87-6 pot B 2015</strain>
    </source>
</reference>
<dbReference type="AlphaFoldDB" id="A0A9N9D3D8"/>
<organism evidence="1 2">
    <name type="scientific">Funneliformis mosseae</name>
    <name type="common">Endomycorrhizal fungus</name>
    <name type="synonym">Glomus mosseae</name>
    <dbReference type="NCBI Taxonomy" id="27381"/>
    <lineage>
        <taxon>Eukaryota</taxon>
        <taxon>Fungi</taxon>
        <taxon>Fungi incertae sedis</taxon>
        <taxon>Mucoromycota</taxon>
        <taxon>Glomeromycotina</taxon>
        <taxon>Glomeromycetes</taxon>
        <taxon>Glomerales</taxon>
        <taxon>Glomeraceae</taxon>
        <taxon>Funneliformis</taxon>
    </lineage>
</organism>
<feature type="non-terminal residue" evidence="1">
    <location>
        <position position="85"/>
    </location>
</feature>
<evidence type="ECO:0000313" key="2">
    <source>
        <dbReference type="Proteomes" id="UP000789375"/>
    </source>
</evidence>
<gene>
    <name evidence="1" type="ORF">FMOSSE_LOCUS10249</name>
</gene>
<name>A0A9N9D3D8_FUNMO</name>